<keyword evidence="2" id="KW-1185">Reference proteome</keyword>
<evidence type="ECO:0000313" key="1">
    <source>
        <dbReference type="EMBL" id="KII65431.1"/>
    </source>
</evidence>
<name>A0A0C2ME63_THEKT</name>
<gene>
    <name evidence="1" type="ORF">RF11_06386</name>
</gene>
<evidence type="ECO:0000313" key="2">
    <source>
        <dbReference type="Proteomes" id="UP000031668"/>
    </source>
</evidence>
<reference evidence="1 2" key="1">
    <citation type="journal article" date="2014" name="Genome Biol. Evol.">
        <title>The genome of the myxosporean Thelohanellus kitauei shows adaptations to nutrient acquisition within its fish host.</title>
        <authorList>
            <person name="Yang Y."/>
            <person name="Xiong J."/>
            <person name="Zhou Z."/>
            <person name="Huo F."/>
            <person name="Miao W."/>
            <person name="Ran C."/>
            <person name="Liu Y."/>
            <person name="Zhang J."/>
            <person name="Feng J."/>
            <person name="Wang M."/>
            <person name="Wang M."/>
            <person name="Wang L."/>
            <person name="Yao B."/>
        </authorList>
    </citation>
    <scope>NUCLEOTIDE SEQUENCE [LARGE SCALE GENOMIC DNA]</scope>
    <source>
        <strain evidence="1">Wuqing</strain>
    </source>
</reference>
<proteinExistence type="predicted"/>
<organism evidence="1 2">
    <name type="scientific">Thelohanellus kitauei</name>
    <name type="common">Myxosporean</name>
    <dbReference type="NCBI Taxonomy" id="669202"/>
    <lineage>
        <taxon>Eukaryota</taxon>
        <taxon>Metazoa</taxon>
        <taxon>Cnidaria</taxon>
        <taxon>Myxozoa</taxon>
        <taxon>Myxosporea</taxon>
        <taxon>Bivalvulida</taxon>
        <taxon>Platysporina</taxon>
        <taxon>Myxobolidae</taxon>
        <taxon>Thelohanellus</taxon>
    </lineage>
</organism>
<accession>A0A0C2ME63</accession>
<dbReference type="Proteomes" id="UP000031668">
    <property type="component" value="Unassembled WGS sequence"/>
</dbReference>
<comment type="caution">
    <text evidence="1">The sequence shown here is derived from an EMBL/GenBank/DDBJ whole genome shotgun (WGS) entry which is preliminary data.</text>
</comment>
<sequence>MPERCSSSSAWEAKTWTKRNKDINKVTKTTVDDEIEIGDHVECERYAVIVKKYGKLVKYQHYTYVPRDHLASPTDLAFDSEAHILSWTAASPSCFAPTFYVKRF</sequence>
<dbReference type="EMBL" id="JWZT01003852">
    <property type="protein sequence ID" value="KII65431.1"/>
    <property type="molecule type" value="Genomic_DNA"/>
</dbReference>
<protein>
    <submittedName>
        <fullName evidence="1">Uncharacterized protein</fullName>
    </submittedName>
</protein>
<dbReference type="AlphaFoldDB" id="A0A0C2ME63"/>